<reference evidence="19 20" key="1">
    <citation type="journal article" date="2014" name="BMC Genomics">
        <title>Complete genome sequence of producer of the glycopeptide antibiotic Aculeximycin Kutzneria albida DSM 43870T, a representative of minor genus of Pseudonocardiaceae.</title>
        <authorList>
            <person name="Rebets Y."/>
            <person name="Tokovenko B."/>
            <person name="Lushchyk I."/>
            <person name="Ruckert C."/>
            <person name="Zaburannyi N."/>
            <person name="Bechthold A."/>
            <person name="Kalinowski J."/>
            <person name="Luzhetskyy A."/>
        </authorList>
    </citation>
    <scope>NUCLEOTIDE SEQUENCE [LARGE SCALE GENOMIC DNA]</scope>
    <source>
        <strain evidence="19">DSM 43870</strain>
    </source>
</reference>
<evidence type="ECO:0000256" key="11">
    <source>
        <dbReference type="ARBA" id="ARBA00022960"/>
    </source>
</evidence>
<dbReference type="InterPro" id="IPR036635">
    <property type="entry name" value="MurB_C_sf"/>
</dbReference>
<gene>
    <name evidence="17" type="primary">murB</name>
    <name evidence="19" type="ORF">KALB_2022</name>
</gene>
<keyword evidence="6 17" id="KW-0963">Cytoplasm</keyword>
<dbReference type="EC" id="1.3.1.98" evidence="17"/>
<evidence type="ECO:0000256" key="5">
    <source>
        <dbReference type="ARBA" id="ARBA00010485"/>
    </source>
</evidence>
<evidence type="ECO:0000256" key="8">
    <source>
        <dbReference type="ARBA" id="ARBA00022630"/>
    </source>
</evidence>
<keyword evidence="20" id="KW-1185">Reference proteome</keyword>
<dbReference type="HOGENOM" id="CLU_035304_0_1_11"/>
<name>W5W4I7_9PSEU</name>
<dbReference type="InterPro" id="IPR003170">
    <property type="entry name" value="MurB"/>
</dbReference>
<dbReference type="InterPro" id="IPR016166">
    <property type="entry name" value="FAD-bd_PCMH"/>
</dbReference>
<dbReference type="HAMAP" id="MF_00037">
    <property type="entry name" value="MurB"/>
    <property type="match status" value="1"/>
</dbReference>
<dbReference type="KEGG" id="kal:KALB_2022"/>
<dbReference type="Pfam" id="PF01565">
    <property type="entry name" value="FAD_binding_4"/>
    <property type="match status" value="1"/>
</dbReference>
<dbReference type="OrthoDB" id="9804753at2"/>
<evidence type="ECO:0000313" key="20">
    <source>
        <dbReference type="Proteomes" id="UP000019225"/>
    </source>
</evidence>
<evidence type="ECO:0000256" key="17">
    <source>
        <dbReference type="HAMAP-Rule" id="MF_00037"/>
    </source>
</evidence>
<dbReference type="InterPro" id="IPR006094">
    <property type="entry name" value="Oxid_FAD_bind_N"/>
</dbReference>
<protein>
    <recommendedName>
        <fullName evidence="17">UDP-N-acetylenolpyruvoylglucosamine reductase</fullName>
        <ecNumber evidence="17">1.3.1.98</ecNumber>
    </recommendedName>
    <alternativeName>
        <fullName evidence="17">UDP-N-acetylmuramate dehydrogenase</fullName>
    </alternativeName>
</protein>
<dbReference type="Proteomes" id="UP000019225">
    <property type="component" value="Chromosome"/>
</dbReference>
<dbReference type="Gene3D" id="3.90.78.10">
    <property type="entry name" value="UDP-N-acetylenolpyruvoylglucosamine reductase, C-terminal domain"/>
    <property type="match status" value="1"/>
</dbReference>
<evidence type="ECO:0000256" key="1">
    <source>
        <dbReference type="ARBA" id="ARBA00001974"/>
    </source>
</evidence>
<dbReference type="GO" id="GO:0071555">
    <property type="term" value="P:cell wall organization"/>
    <property type="evidence" value="ECO:0007669"/>
    <property type="project" value="UniProtKB-KW"/>
</dbReference>
<comment type="subcellular location">
    <subcellularLocation>
        <location evidence="3 17">Cytoplasm</location>
    </subcellularLocation>
</comment>
<keyword evidence="11 17" id="KW-0133">Cell shape</keyword>
<dbReference type="Pfam" id="PF02873">
    <property type="entry name" value="MurB_C"/>
    <property type="match status" value="1"/>
</dbReference>
<comment type="cofactor">
    <cofactor evidence="1 17">
        <name>FAD</name>
        <dbReference type="ChEBI" id="CHEBI:57692"/>
    </cofactor>
</comment>
<comment type="catalytic activity">
    <reaction evidence="16 17">
        <text>UDP-N-acetyl-alpha-D-muramate + NADP(+) = UDP-N-acetyl-3-O-(1-carboxyvinyl)-alpha-D-glucosamine + NADPH + H(+)</text>
        <dbReference type="Rhea" id="RHEA:12248"/>
        <dbReference type="ChEBI" id="CHEBI:15378"/>
        <dbReference type="ChEBI" id="CHEBI:57783"/>
        <dbReference type="ChEBI" id="CHEBI:58349"/>
        <dbReference type="ChEBI" id="CHEBI:68483"/>
        <dbReference type="ChEBI" id="CHEBI:70757"/>
        <dbReference type="EC" id="1.3.1.98"/>
    </reaction>
</comment>
<dbReference type="GO" id="GO:0071949">
    <property type="term" value="F:FAD binding"/>
    <property type="evidence" value="ECO:0007669"/>
    <property type="project" value="InterPro"/>
</dbReference>
<dbReference type="NCBIfam" id="TIGR00179">
    <property type="entry name" value="murB"/>
    <property type="match status" value="1"/>
</dbReference>
<accession>W5W4I7</accession>
<evidence type="ECO:0000256" key="4">
    <source>
        <dbReference type="ARBA" id="ARBA00004752"/>
    </source>
</evidence>
<dbReference type="AlphaFoldDB" id="W5W4I7"/>
<evidence type="ECO:0000256" key="6">
    <source>
        <dbReference type="ARBA" id="ARBA00022490"/>
    </source>
</evidence>
<dbReference type="UniPathway" id="UPA00219"/>
<dbReference type="NCBIfam" id="NF010478">
    <property type="entry name" value="PRK13903.1"/>
    <property type="match status" value="1"/>
</dbReference>
<evidence type="ECO:0000313" key="19">
    <source>
        <dbReference type="EMBL" id="AHH95391.1"/>
    </source>
</evidence>
<organism evidence="19 20">
    <name type="scientific">Kutzneria albida DSM 43870</name>
    <dbReference type="NCBI Taxonomy" id="1449976"/>
    <lineage>
        <taxon>Bacteria</taxon>
        <taxon>Bacillati</taxon>
        <taxon>Actinomycetota</taxon>
        <taxon>Actinomycetes</taxon>
        <taxon>Pseudonocardiales</taxon>
        <taxon>Pseudonocardiaceae</taxon>
        <taxon>Kutzneria</taxon>
    </lineage>
</organism>
<dbReference type="PATRIC" id="fig|1449976.3.peg.2015"/>
<dbReference type="RefSeq" id="WP_025355574.1">
    <property type="nucleotide sequence ID" value="NZ_CP007155.1"/>
</dbReference>
<evidence type="ECO:0000259" key="18">
    <source>
        <dbReference type="PROSITE" id="PS51387"/>
    </source>
</evidence>
<feature type="active site" description="Proton donor" evidence="17">
    <location>
        <position position="249"/>
    </location>
</feature>
<dbReference type="STRING" id="1449976.KALB_2022"/>
<dbReference type="InterPro" id="IPR011601">
    <property type="entry name" value="MurB_C"/>
</dbReference>
<evidence type="ECO:0000256" key="2">
    <source>
        <dbReference type="ARBA" id="ARBA00003921"/>
    </source>
</evidence>
<dbReference type="GO" id="GO:0009252">
    <property type="term" value="P:peptidoglycan biosynthetic process"/>
    <property type="evidence" value="ECO:0007669"/>
    <property type="project" value="UniProtKB-UniRule"/>
</dbReference>
<keyword evidence="10 17" id="KW-0521">NADP</keyword>
<comment type="pathway">
    <text evidence="4 17">Cell wall biogenesis; peptidoglycan biosynthesis.</text>
</comment>
<dbReference type="GO" id="GO:0008360">
    <property type="term" value="P:regulation of cell shape"/>
    <property type="evidence" value="ECO:0007669"/>
    <property type="project" value="UniProtKB-KW"/>
</dbReference>
<evidence type="ECO:0000256" key="9">
    <source>
        <dbReference type="ARBA" id="ARBA00022827"/>
    </source>
</evidence>
<evidence type="ECO:0000256" key="13">
    <source>
        <dbReference type="ARBA" id="ARBA00023002"/>
    </source>
</evidence>
<dbReference type="PANTHER" id="PTHR21071">
    <property type="entry name" value="UDP-N-ACETYLENOLPYRUVOYLGLUCOSAMINE REDUCTASE"/>
    <property type="match status" value="1"/>
</dbReference>
<feature type="active site" evidence="17">
    <location>
        <position position="171"/>
    </location>
</feature>
<feature type="domain" description="FAD-binding PCMH-type" evidence="18">
    <location>
        <begin position="23"/>
        <end position="194"/>
    </location>
</feature>
<feature type="active site" evidence="17">
    <location>
        <position position="351"/>
    </location>
</feature>
<dbReference type="GO" id="GO:0051301">
    <property type="term" value="P:cell division"/>
    <property type="evidence" value="ECO:0007669"/>
    <property type="project" value="UniProtKB-KW"/>
</dbReference>
<keyword evidence="14 17" id="KW-0131">Cell cycle</keyword>
<dbReference type="SUPFAM" id="SSF56194">
    <property type="entry name" value="Uridine diphospho-N-Acetylenolpyruvylglucosamine reductase, MurB, C-terminal domain"/>
    <property type="match status" value="1"/>
</dbReference>
<dbReference type="InterPro" id="IPR036318">
    <property type="entry name" value="FAD-bd_PCMH-like_sf"/>
</dbReference>
<dbReference type="InterPro" id="IPR016167">
    <property type="entry name" value="FAD-bd_PCMH_sub1"/>
</dbReference>
<dbReference type="eggNOG" id="COG0812">
    <property type="taxonomic scope" value="Bacteria"/>
</dbReference>
<proteinExistence type="inferred from homology"/>
<dbReference type="SUPFAM" id="SSF56176">
    <property type="entry name" value="FAD-binding/transporter-associated domain-like"/>
    <property type="match status" value="1"/>
</dbReference>
<keyword evidence="12 17" id="KW-0573">Peptidoglycan synthesis</keyword>
<dbReference type="Gene3D" id="3.30.43.10">
    <property type="entry name" value="Uridine Diphospho-n-acetylenolpyruvylglucosamine Reductase, domain 2"/>
    <property type="match status" value="1"/>
</dbReference>
<evidence type="ECO:0000256" key="7">
    <source>
        <dbReference type="ARBA" id="ARBA00022618"/>
    </source>
</evidence>
<dbReference type="GO" id="GO:0008762">
    <property type="term" value="F:UDP-N-acetylmuramate dehydrogenase activity"/>
    <property type="evidence" value="ECO:0007669"/>
    <property type="project" value="UniProtKB-UniRule"/>
</dbReference>
<dbReference type="PROSITE" id="PS51387">
    <property type="entry name" value="FAD_PCMH"/>
    <property type="match status" value="1"/>
</dbReference>
<dbReference type="InterPro" id="IPR016169">
    <property type="entry name" value="FAD-bd_PCMH_sub2"/>
</dbReference>
<evidence type="ECO:0000256" key="15">
    <source>
        <dbReference type="ARBA" id="ARBA00023316"/>
    </source>
</evidence>
<keyword evidence="13 17" id="KW-0560">Oxidoreductase</keyword>
<evidence type="ECO:0000256" key="10">
    <source>
        <dbReference type="ARBA" id="ARBA00022857"/>
    </source>
</evidence>
<keyword evidence="7 17" id="KW-0132">Cell division</keyword>
<evidence type="ECO:0000256" key="12">
    <source>
        <dbReference type="ARBA" id="ARBA00022984"/>
    </source>
</evidence>
<sequence length="371" mass="39525">MIKQSAPALDTDVPLRPLTTLGVGGNADRLLRVTSAGDLVEYAAGMAADEPPPLLLGHGSNVVVSDSGFPGTVALMCGGGIEPRSVSGDRVEVVVDAGESLERLVRFAVDEGLAGVECLAGVPGTVGALPVQNVGAYGQDVSQILLHADVLDWRTGRRGRMTARECEFGYRDSRFKREPGRYAVLSVTLGLHRRGLGEPVAYQQLADELGIAVGDRVRLAEVEAAVLTIRRRKGMVVDPADPDSRSVGSFFLNPTIPLPDWDAFSERLLAATGRRPPHLADVGDSVRTSAGWLIEQAGFTRGQRFGTARISTKHTLALVAEEGTKASDIWLAAGTIVNRVHDMCGVRLHPEPRFVGPFDEYPTPGGDGRHA</sequence>
<dbReference type="Gene3D" id="3.30.465.10">
    <property type="match status" value="1"/>
</dbReference>
<evidence type="ECO:0000256" key="14">
    <source>
        <dbReference type="ARBA" id="ARBA00023306"/>
    </source>
</evidence>
<keyword evidence="15 17" id="KW-0961">Cell wall biogenesis/degradation</keyword>
<dbReference type="GO" id="GO:0005829">
    <property type="term" value="C:cytosol"/>
    <property type="evidence" value="ECO:0007669"/>
    <property type="project" value="TreeGrafter"/>
</dbReference>
<keyword evidence="8 17" id="KW-0285">Flavoprotein</keyword>
<comment type="similarity">
    <text evidence="5 17">Belongs to the MurB family.</text>
</comment>
<dbReference type="EMBL" id="CP007155">
    <property type="protein sequence ID" value="AHH95391.1"/>
    <property type="molecule type" value="Genomic_DNA"/>
</dbReference>
<dbReference type="PANTHER" id="PTHR21071:SF4">
    <property type="entry name" value="UDP-N-ACETYLENOLPYRUVOYLGLUCOSAMINE REDUCTASE"/>
    <property type="match status" value="1"/>
</dbReference>
<comment type="function">
    <text evidence="2 17">Cell wall formation.</text>
</comment>
<keyword evidence="9 17" id="KW-0274">FAD</keyword>
<evidence type="ECO:0000256" key="3">
    <source>
        <dbReference type="ARBA" id="ARBA00004496"/>
    </source>
</evidence>
<evidence type="ECO:0000256" key="16">
    <source>
        <dbReference type="ARBA" id="ARBA00048914"/>
    </source>
</evidence>